<feature type="disulfide bond" description="Redox-active" evidence="9">
    <location>
        <begin position="30"/>
        <end position="33"/>
    </location>
</feature>
<dbReference type="Gene3D" id="3.40.30.10">
    <property type="entry name" value="Glutaredoxin"/>
    <property type="match status" value="1"/>
</dbReference>
<evidence type="ECO:0000256" key="9">
    <source>
        <dbReference type="PIRSR" id="PIRSR000077-4"/>
    </source>
</evidence>
<keyword evidence="4 9" id="KW-1015">Disulfide bond</keyword>
<name>A0A0F5L1Q5_9HYPH</name>
<dbReference type="STRING" id="1121477.SAMN02745223_02092"/>
<evidence type="ECO:0000256" key="1">
    <source>
        <dbReference type="ARBA" id="ARBA00008987"/>
    </source>
</evidence>
<keyword evidence="2" id="KW-0813">Transport</keyword>
<evidence type="ECO:0000256" key="4">
    <source>
        <dbReference type="ARBA" id="ARBA00023157"/>
    </source>
</evidence>
<organism evidence="11 13">
    <name type="scientific">Devosia limi DSM 17137</name>
    <dbReference type="NCBI Taxonomy" id="1121477"/>
    <lineage>
        <taxon>Bacteria</taxon>
        <taxon>Pseudomonadati</taxon>
        <taxon>Pseudomonadota</taxon>
        <taxon>Alphaproteobacteria</taxon>
        <taxon>Hyphomicrobiales</taxon>
        <taxon>Devosiaceae</taxon>
        <taxon>Devosia</taxon>
    </lineage>
</organism>
<dbReference type="InterPro" id="IPR005746">
    <property type="entry name" value="Thioredoxin"/>
</dbReference>
<reference evidence="12 14" key="2">
    <citation type="submission" date="2016-11" db="EMBL/GenBank/DDBJ databases">
        <authorList>
            <person name="Jaros S."/>
            <person name="Januszkiewicz K."/>
            <person name="Wedrychowicz H."/>
        </authorList>
    </citation>
    <scope>NUCLEOTIDE SEQUENCE [LARGE SCALE GENOMIC DNA]</scope>
    <source>
        <strain evidence="12 14">DSM 17137</strain>
    </source>
</reference>
<dbReference type="GO" id="GO:0015035">
    <property type="term" value="F:protein-disulfide reductase activity"/>
    <property type="evidence" value="ECO:0007669"/>
    <property type="project" value="UniProtKB-UniRule"/>
</dbReference>
<dbReference type="InterPro" id="IPR017937">
    <property type="entry name" value="Thioredoxin_CS"/>
</dbReference>
<evidence type="ECO:0000256" key="3">
    <source>
        <dbReference type="ARBA" id="ARBA00022982"/>
    </source>
</evidence>
<dbReference type="PROSITE" id="PS51352">
    <property type="entry name" value="THIOREDOXIN_2"/>
    <property type="match status" value="1"/>
</dbReference>
<evidence type="ECO:0000313" key="14">
    <source>
        <dbReference type="Proteomes" id="UP000184533"/>
    </source>
</evidence>
<dbReference type="SUPFAM" id="SSF52833">
    <property type="entry name" value="Thioredoxin-like"/>
    <property type="match status" value="1"/>
</dbReference>
<feature type="active site" description="Nucleophile" evidence="8">
    <location>
        <position position="33"/>
    </location>
</feature>
<feature type="site" description="Contributes to redox potential value" evidence="8">
    <location>
        <position position="32"/>
    </location>
</feature>
<evidence type="ECO:0000313" key="11">
    <source>
        <dbReference type="EMBL" id="KKB76134.1"/>
    </source>
</evidence>
<dbReference type="Pfam" id="PF00085">
    <property type="entry name" value="Thioredoxin"/>
    <property type="match status" value="1"/>
</dbReference>
<dbReference type="FunFam" id="3.40.30.10:FF:000001">
    <property type="entry name" value="Thioredoxin"/>
    <property type="match status" value="1"/>
</dbReference>
<evidence type="ECO:0000256" key="8">
    <source>
        <dbReference type="PIRSR" id="PIRSR000077-1"/>
    </source>
</evidence>
<evidence type="ECO:0000313" key="13">
    <source>
        <dbReference type="Proteomes" id="UP000033608"/>
    </source>
</evidence>
<dbReference type="PIRSF" id="PIRSF000077">
    <property type="entry name" value="Thioredoxin"/>
    <property type="match status" value="1"/>
</dbReference>
<feature type="domain" description="Thioredoxin" evidence="10">
    <location>
        <begin position="1"/>
        <end position="107"/>
    </location>
</feature>
<dbReference type="PANTHER" id="PTHR45663">
    <property type="entry name" value="GEO12009P1"/>
    <property type="match status" value="1"/>
</dbReference>
<dbReference type="PROSITE" id="PS00194">
    <property type="entry name" value="THIOREDOXIN_1"/>
    <property type="match status" value="1"/>
</dbReference>
<dbReference type="InterPro" id="IPR013766">
    <property type="entry name" value="Thioredoxin_domain"/>
</dbReference>
<feature type="active site" description="Nucleophile" evidence="8">
    <location>
        <position position="30"/>
    </location>
</feature>
<dbReference type="PANTHER" id="PTHR45663:SF11">
    <property type="entry name" value="GEO12009P1"/>
    <property type="match status" value="1"/>
</dbReference>
<keyword evidence="13" id="KW-1185">Reference proteome</keyword>
<dbReference type="GO" id="GO:0005737">
    <property type="term" value="C:cytoplasm"/>
    <property type="evidence" value="ECO:0007669"/>
    <property type="project" value="TreeGrafter"/>
</dbReference>
<evidence type="ECO:0000256" key="5">
    <source>
        <dbReference type="ARBA" id="ARBA00023284"/>
    </source>
</evidence>
<evidence type="ECO:0000256" key="2">
    <source>
        <dbReference type="ARBA" id="ARBA00022448"/>
    </source>
</evidence>
<dbReference type="EMBL" id="FQVC01000005">
    <property type="protein sequence ID" value="SHF21692.1"/>
    <property type="molecule type" value="Genomic_DNA"/>
</dbReference>
<accession>A0A0F5L1Q5</accession>
<dbReference type="CDD" id="cd02947">
    <property type="entry name" value="TRX_family"/>
    <property type="match status" value="1"/>
</dbReference>
<dbReference type="NCBIfam" id="TIGR01068">
    <property type="entry name" value="thioredoxin"/>
    <property type="match status" value="1"/>
</dbReference>
<keyword evidence="3" id="KW-0249">Electron transport</keyword>
<sequence length="107" mass="11654">MAKHVTDADFTPEVLQANVPVLVDFWAEWCPPCKAMSPILDALSVELAGKVKIVKLDVDSNPGITVQYNVRAMPTLIIFKDGQPVDLKVGAGQSRAQLVKWLESHAA</sequence>
<reference evidence="11 13" key="1">
    <citation type="submission" date="2015-03" db="EMBL/GenBank/DDBJ databases">
        <authorList>
            <person name="Hassan Y.I."/>
            <person name="Lepp D."/>
            <person name="Zhou T."/>
        </authorList>
    </citation>
    <scope>NUCLEOTIDE SEQUENCE [LARGE SCALE GENOMIC DNA]</scope>
    <source>
        <strain evidence="11 13">DSM 17137</strain>
    </source>
</reference>
<comment type="similarity">
    <text evidence="1 7">Belongs to the thioredoxin family.</text>
</comment>
<protein>
    <recommendedName>
        <fullName evidence="6 7">Thioredoxin</fullName>
    </recommendedName>
</protein>
<feature type="site" description="Contributes to redox potential value" evidence="8">
    <location>
        <position position="31"/>
    </location>
</feature>
<dbReference type="EMBL" id="LAJF01000156">
    <property type="protein sequence ID" value="KKB76134.1"/>
    <property type="molecule type" value="Genomic_DNA"/>
</dbReference>
<dbReference type="PRINTS" id="PR00421">
    <property type="entry name" value="THIOREDOXIN"/>
</dbReference>
<dbReference type="OrthoDB" id="9790390at2"/>
<evidence type="ECO:0000313" key="12">
    <source>
        <dbReference type="EMBL" id="SHF21692.1"/>
    </source>
</evidence>
<dbReference type="AlphaFoldDB" id="A0A0F5L1Q5"/>
<dbReference type="Proteomes" id="UP000184533">
    <property type="component" value="Unassembled WGS sequence"/>
</dbReference>
<dbReference type="PATRIC" id="fig|1121477.3.peg.881"/>
<gene>
    <name evidence="12" type="ORF">SAMN02745223_02092</name>
    <name evidence="11" type="ORF">VW29_20485</name>
</gene>
<dbReference type="RefSeq" id="WP_046137142.1">
    <property type="nucleotide sequence ID" value="NZ_FQVC01000005.1"/>
</dbReference>
<evidence type="ECO:0000256" key="7">
    <source>
        <dbReference type="PIRNR" id="PIRNR000077"/>
    </source>
</evidence>
<keyword evidence="5 9" id="KW-0676">Redox-active center</keyword>
<feature type="site" description="Deprotonates C-terminal active site Cys" evidence="8">
    <location>
        <position position="24"/>
    </location>
</feature>
<evidence type="ECO:0000256" key="6">
    <source>
        <dbReference type="NCBIfam" id="TIGR01068"/>
    </source>
</evidence>
<evidence type="ECO:0000259" key="10">
    <source>
        <dbReference type="PROSITE" id="PS51352"/>
    </source>
</evidence>
<dbReference type="InterPro" id="IPR036249">
    <property type="entry name" value="Thioredoxin-like_sf"/>
</dbReference>
<proteinExistence type="inferred from homology"/>
<dbReference type="Proteomes" id="UP000033608">
    <property type="component" value="Unassembled WGS sequence"/>
</dbReference>